<accession>A0AA36G4F1</accession>
<dbReference type="GO" id="GO:0030424">
    <property type="term" value="C:axon"/>
    <property type="evidence" value="ECO:0007669"/>
    <property type="project" value="TreeGrafter"/>
</dbReference>
<dbReference type="PANTHER" id="PTHR34722:SF6">
    <property type="entry name" value="HOMOLOG OF ODR-2 (TWO)"/>
    <property type="match status" value="1"/>
</dbReference>
<dbReference type="AlphaFoldDB" id="A0AA36G4F1"/>
<keyword evidence="3" id="KW-1185">Reference proteome</keyword>
<sequence>MHSIVDYMAPPREQCYSCFSHAYLPMWNVLMLHYFPPRTTSLTDAGSLMRKLVPSSAIPPASRLSSEWRAGQMTDKVLLATAVAQVGMSWGSACRVAQEGSNEVAFITSSSPVETDQPHKSTRKPAESPASDPNPGPHDTLYTDDKQAVMRGCVDRFLLFGLDDDVKTGLMSVDRRHSNICRKSNRKILKMYPLSSENDPVYLCTCIGPRCNEEDMMDRLNGSPFVPPTIPTLLLIAAYRLFNA</sequence>
<dbReference type="GO" id="GO:0042048">
    <property type="term" value="P:olfactory behavior"/>
    <property type="evidence" value="ECO:0007669"/>
    <property type="project" value="TreeGrafter"/>
</dbReference>
<dbReference type="Pfam" id="PF06579">
    <property type="entry name" value="Ly-6_related"/>
    <property type="match status" value="1"/>
</dbReference>
<name>A0AA36G4F1_9BILA</name>
<dbReference type="GO" id="GO:1990834">
    <property type="term" value="P:response to odorant"/>
    <property type="evidence" value="ECO:0007669"/>
    <property type="project" value="TreeGrafter"/>
</dbReference>
<dbReference type="Proteomes" id="UP001177023">
    <property type="component" value="Unassembled WGS sequence"/>
</dbReference>
<gene>
    <name evidence="2" type="ORF">MSPICULIGERA_LOCUS16871</name>
</gene>
<dbReference type="EMBL" id="CATQJA010002654">
    <property type="protein sequence ID" value="CAJ0578627.1"/>
    <property type="molecule type" value="Genomic_DNA"/>
</dbReference>
<feature type="region of interest" description="Disordered" evidence="1">
    <location>
        <begin position="108"/>
        <end position="143"/>
    </location>
</feature>
<dbReference type="InterPro" id="IPR010558">
    <property type="entry name" value="Ly-6-related"/>
</dbReference>
<evidence type="ECO:0000313" key="3">
    <source>
        <dbReference type="Proteomes" id="UP001177023"/>
    </source>
</evidence>
<organism evidence="2 3">
    <name type="scientific">Mesorhabditis spiculigera</name>
    <dbReference type="NCBI Taxonomy" id="96644"/>
    <lineage>
        <taxon>Eukaryota</taxon>
        <taxon>Metazoa</taxon>
        <taxon>Ecdysozoa</taxon>
        <taxon>Nematoda</taxon>
        <taxon>Chromadorea</taxon>
        <taxon>Rhabditida</taxon>
        <taxon>Rhabditina</taxon>
        <taxon>Rhabditomorpha</taxon>
        <taxon>Rhabditoidea</taxon>
        <taxon>Rhabditidae</taxon>
        <taxon>Mesorhabditinae</taxon>
        <taxon>Mesorhabditis</taxon>
    </lineage>
</organism>
<feature type="non-terminal residue" evidence="2">
    <location>
        <position position="244"/>
    </location>
</feature>
<protein>
    <submittedName>
        <fullName evidence="2">Uncharacterized protein</fullName>
    </submittedName>
</protein>
<comment type="caution">
    <text evidence="2">The sequence shown here is derived from an EMBL/GenBank/DDBJ whole genome shotgun (WGS) entry which is preliminary data.</text>
</comment>
<dbReference type="GO" id="GO:0043025">
    <property type="term" value="C:neuronal cell body"/>
    <property type="evidence" value="ECO:0007669"/>
    <property type="project" value="TreeGrafter"/>
</dbReference>
<reference evidence="2" key="1">
    <citation type="submission" date="2023-06" db="EMBL/GenBank/DDBJ databases">
        <authorList>
            <person name="Delattre M."/>
        </authorList>
    </citation>
    <scope>NUCLEOTIDE SEQUENCE</scope>
    <source>
        <strain evidence="2">AF72</strain>
    </source>
</reference>
<evidence type="ECO:0000313" key="2">
    <source>
        <dbReference type="EMBL" id="CAJ0578627.1"/>
    </source>
</evidence>
<dbReference type="PANTHER" id="PTHR34722">
    <property type="entry name" value="HOMOLOG OF ODR-2 (TWO)-RELATED"/>
    <property type="match status" value="1"/>
</dbReference>
<proteinExistence type="predicted"/>
<evidence type="ECO:0000256" key="1">
    <source>
        <dbReference type="SAM" id="MobiDB-lite"/>
    </source>
</evidence>